<evidence type="ECO:0000313" key="4">
    <source>
        <dbReference type="Proteomes" id="UP001177140"/>
    </source>
</evidence>
<organism evidence="3 4">
    <name type="scientific">Papaver nudicaule</name>
    <name type="common">Iceland poppy</name>
    <dbReference type="NCBI Taxonomy" id="74823"/>
    <lineage>
        <taxon>Eukaryota</taxon>
        <taxon>Viridiplantae</taxon>
        <taxon>Streptophyta</taxon>
        <taxon>Embryophyta</taxon>
        <taxon>Tracheophyta</taxon>
        <taxon>Spermatophyta</taxon>
        <taxon>Magnoliopsida</taxon>
        <taxon>Ranunculales</taxon>
        <taxon>Papaveraceae</taxon>
        <taxon>Papaveroideae</taxon>
        <taxon>Papaver</taxon>
    </lineage>
</organism>
<feature type="compositionally biased region" description="Basic and acidic residues" evidence="1">
    <location>
        <begin position="315"/>
        <end position="327"/>
    </location>
</feature>
<feature type="compositionally biased region" description="Basic and acidic residues" evidence="1">
    <location>
        <begin position="439"/>
        <end position="448"/>
    </location>
</feature>
<dbReference type="PANTHER" id="PTHR36368:SF1">
    <property type="entry name" value="ATP-DEPENDENT CASEINOLYTIC PROTEASE_CROTONASE FAMILY PROTEIN"/>
    <property type="match status" value="1"/>
</dbReference>
<evidence type="ECO:0000256" key="1">
    <source>
        <dbReference type="SAM" id="MobiDB-lite"/>
    </source>
</evidence>
<evidence type="ECO:0000313" key="2">
    <source>
        <dbReference type="EMBL" id="MCL7023578.1"/>
    </source>
</evidence>
<dbReference type="Proteomes" id="UP001177140">
    <property type="component" value="Unassembled WGS sequence"/>
</dbReference>
<name>A0AA41V5C6_PAPNU</name>
<dbReference type="AlphaFoldDB" id="A0AA41V5C6"/>
<sequence length="448" mass="49887">MAENFYADSQFGDASSLDKTIDSEVLGFSCSFSLPSEPVDVGNWFSSYIYESPVIETGEELNCLIPGENESEKVGLDSKVIVKKEEDLGELRNCIDKNGFAFGAECEPAKQAINKGKSELFVPKIGENESFYGNVVEEQGHNLVPFIDDVDSPQNIDGKFSCSSDLSEPPDIVNWFSSYVYESPTLDTRDEVNGAVFGESEVEKVGLGEVFSREKVDTLEELKMHENEYGSVFGGGSEHRKYPTVKDKSISSITNTTENRSLTDKPVYEHNPVSLKDDPTSFLHNINSPQNLDSRISLGGDYILSKAKKSSNANSEKENLRESDICKENSQDLRNSNGIVPKRPLSCINNKEEEISSVTSNGFVSTKKKYCTNNMGGNVSEGTRRNNEVLGEMQTAVVRRPFSEINNTFLNKVAAQEITGKWKCPQKSKPDLGPPMKQQRLERWIRRL</sequence>
<proteinExistence type="predicted"/>
<dbReference type="EMBL" id="JAJJMA010155464">
    <property type="protein sequence ID" value="MCL7035315.1"/>
    <property type="molecule type" value="Genomic_DNA"/>
</dbReference>
<feature type="region of interest" description="Disordered" evidence="1">
    <location>
        <begin position="308"/>
        <end position="327"/>
    </location>
</feature>
<feature type="region of interest" description="Disordered" evidence="1">
    <location>
        <begin position="426"/>
        <end position="448"/>
    </location>
</feature>
<protein>
    <submittedName>
        <fullName evidence="3">Uncharacterized protein</fullName>
    </submittedName>
</protein>
<reference evidence="3" key="1">
    <citation type="submission" date="2022-03" db="EMBL/GenBank/DDBJ databases">
        <title>A functionally conserved STORR gene fusion in Papaver species that diverged 16.8 million years ago.</title>
        <authorList>
            <person name="Catania T."/>
        </authorList>
    </citation>
    <scope>NUCLEOTIDE SEQUENCE</scope>
    <source>
        <strain evidence="3">S-191538</strain>
    </source>
</reference>
<evidence type="ECO:0000313" key="3">
    <source>
        <dbReference type="EMBL" id="MCL7035315.1"/>
    </source>
</evidence>
<gene>
    <name evidence="3" type="ORF">MKW94_004856</name>
    <name evidence="2" type="ORF">MKW94_012667</name>
</gene>
<accession>A0AA41V5C6</accession>
<comment type="caution">
    <text evidence="3">The sequence shown here is derived from an EMBL/GenBank/DDBJ whole genome shotgun (WGS) entry which is preliminary data.</text>
</comment>
<dbReference type="PANTHER" id="PTHR36368">
    <property type="entry name" value="ATP-DEPENDENT CASEINOLYTIC PROTEASE/CROTONASE FAMILY PROTEIN"/>
    <property type="match status" value="1"/>
</dbReference>
<keyword evidence="4" id="KW-1185">Reference proteome</keyword>
<dbReference type="EMBL" id="JAJJMA010023875">
    <property type="protein sequence ID" value="MCL7023578.1"/>
    <property type="molecule type" value="Genomic_DNA"/>
</dbReference>